<evidence type="ECO:0000256" key="1">
    <source>
        <dbReference type="SAM" id="Phobius"/>
    </source>
</evidence>
<dbReference type="CDD" id="cd01949">
    <property type="entry name" value="GGDEF"/>
    <property type="match status" value="1"/>
</dbReference>
<evidence type="ECO:0000259" key="3">
    <source>
        <dbReference type="PROSITE" id="PS50885"/>
    </source>
</evidence>
<sequence length="697" mass="75502">MRISIASRVSVACAALLVLSLLVAMLSLRAGEHLQAGNRQIDGLTHMLRTQDRDDALQRQLRLAVGEVTRDAEQHKPIAPARWRSLDDSLRAFASTGAPSPADLPPAVTAAMGETLRATRAFVPVAEHLVILARRDPAAIKAAMPDFLAALKRLETSRTDVREALGMAIEAAITANIALTQASAIRLTIVAIAAAALLFASAAWLRLRLVAPIVTIAARLRSFDSEQPEAARVPGLRRTDELGDLARGLSEYRQAVEERRIAQRRIDFLAHHDALTGLPNRLAFESRLAHELARSRRTGDQVAVFAIDMDGFKAINDRHGHAGGDDALRRAARLLSGCSRADDLVARIGGDEFAIVQAAAGQPQAAEALLARIAAAVADTAGAEVAIRMSIGVAVAAGEQATDDLYNDADIALYRAKSDGGNTGRFYDTGLQDEIRLKRRLGRDLETAIENDQCYVVFQPIATSAMRIVGYEALLRWRHPELGEIAPSQFIPIAESTGWIGTIGRWMADRALAAAATWRSDLTLSLNLSPLQFRDADLVDTLLGLAERRGIAPDRLAFEVTESATLLGHHRDTVLAMLRRLQDAGARIVMDDFGTGHSSLSNLKDFRFDALKIDRSFVAAMLVDQPSASIIRATIGLGRSLGAVIVAEGVEQQRQLDVLREWGCDQVQGYLIGRPARDVAAGARRSRRDALVDQLRT</sequence>
<evidence type="ECO:0000313" key="6">
    <source>
        <dbReference type="Proteomes" id="UP001500238"/>
    </source>
</evidence>
<dbReference type="PROSITE" id="PS50885">
    <property type="entry name" value="HAMP"/>
    <property type="match status" value="1"/>
</dbReference>
<feature type="transmembrane region" description="Helical" evidence="1">
    <location>
        <begin position="184"/>
        <end position="205"/>
    </location>
</feature>
<proteinExistence type="predicted"/>
<keyword evidence="1" id="KW-0812">Transmembrane</keyword>
<dbReference type="NCBIfam" id="TIGR00254">
    <property type="entry name" value="GGDEF"/>
    <property type="match status" value="1"/>
</dbReference>
<dbReference type="InterPro" id="IPR029787">
    <property type="entry name" value="Nucleotide_cyclase"/>
</dbReference>
<dbReference type="InterPro" id="IPR003660">
    <property type="entry name" value="HAMP_dom"/>
</dbReference>
<protein>
    <recommendedName>
        <fullName evidence="7">Diguanylate cyclase (GGDEF) domain-containing protein</fullName>
    </recommendedName>
</protein>
<evidence type="ECO:0000259" key="4">
    <source>
        <dbReference type="PROSITE" id="PS50887"/>
    </source>
</evidence>
<dbReference type="SUPFAM" id="SSF141868">
    <property type="entry name" value="EAL domain-like"/>
    <property type="match status" value="1"/>
</dbReference>
<keyword evidence="6" id="KW-1185">Reference proteome</keyword>
<feature type="domain" description="HAMP" evidence="3">
    <location>
        <begin position="207"/>
        <end position="261"/>
    </location>
</feature>
<evidence type="ECO:0000259" key="2">
    <source>
        <dbReference type="PROSITE" id="PS50883"/>
    </source>
</evidence>
<dbReference type="SUPFAM" id="SSF55073">
    <property type="entry name" value="Nucleotide cyclase"/>
    <property type="match status" value="1"/>
</dbReference>
<accession>A0ABN1I057</accession>
<dbReference type="Proteomes" id="UP001500238">
    <property type="component" value="Unassembled WGS sequence"/>
</dbReference>
<dbReference type="Pfam" id="PF00990">
    <property type="entry name" value="GGDEF"/>
    <property type="match status" value="1"/>
</dbReference>
<dbReference type="PROSITE" id="PS50883">
    <property type="entry name" value="EAL"/>
    <property type="match status" value="1"/>
</dbReference>
<name>A0ABN1I057_9SPHN</name>
<dbReference type="PROSITE" id="PS50887">
    <property type="entry name" value="GGDEF"/>
    <property type="match status" value="1"/>
</dbReference>
<dbReference type="InterPro" id="IPR000160">
    <property type="entry name" value="GGDEF_dom"/>
</dbReference>
<feature type="domain" description="EAL" evidence="2">
    <location>
        <begin position="438"/>
        <end position="689"/>
    </location>
</feature>
<dbReference type="Gene3D" id="6.10.340.10">
    <property type="match status" value="1"/>
</dbReference>
<dbReference type="EMBL" id="BAAAES010000012">
    <property type="protein sequence ID" value="GAA0677443.1"/>
    <property type="molecule type" value="Genomic_DNA"/>
</dbReference>
<dbReference type="Gene3D" id="3.30.70.270">
    <property type="match status" value="1"/>
</dbReference>
<dbReference type="SMART" id="SM00052">
    <property type="entry name" value="EAL"/>
    <property type="match status" value="1"/>
</dbReference>
<dbReference type="Gene3D" id="3.20.20.450">
    <property type="entry name" value="EAL domain"/>
    <property type="match status" value="1"/>
</dbReference>
<dbReference type="SMART" id="SM00267">
    <property type="entry name" value="GGDEF"/>
    <property type="match status" value="1"/>
</dbReference>
<feature type="domain" description="GGDEF" evidence="4">
    <location>
        <begin position="300"/>
        <end position="429"/>
    </location>
</feature>
<dbReference type="InterPro" id="IPR052155">
    <property type="entry name" value="Biofilm_reg_signaling"/>
</dbReference>
<organism evidence="5 6">
    <name type="scientific">Sphingomonas insulae</name>
    <dbReference type="NCBI Taxonomy" id="424800"/>
    <lineage>
        <taxon>Bacteria</taxon>
        <taxon>Pseudomonadati</taxon>
        <taxon>Pseudomonadota</taxon>
        <taxon>Alphaproteobacteria</taxon>
        <taxon>Sphingomonadales</taxon>
        <taxon>Sphingomonadaceae</taxon>
        <taxon>Sphingomonas</taxon>
    </lineage>
</organism>
<dbReference type="Pfam" id="PF00563">
    <property type="entry name" value="EAL"/>
    <property type="match status" value="1"/>
</dbReference>
<gene>
    <name evidence="5" type="ORF">GCM10009102_32750</name>
</gene>
<dbReference type="PANTHER" id="PTHR44757:SF2">
    <property type="entry name" value="BIOFILM ARCHITECTURE MAINTENANCE PROTEIN MBAA"/>
    <property type="match status" value="1"/>
</dbReference>
<dbReference type="PANTHER" id="PTHR44757">
    <property type="entry name" value="DIGUANYLATE CYCLASE DGCP"/>
    <property type="match status" value="1"/>
</dbReference>
<evidence type="ECO:0000313" key="5">
    <source>
        <dbReference type="EMBL" id="GAA0677443.1"/>
    </source>
</evidence>
<keyword evidence="1" id="KW-0472">Membrane</keyword>
<dbReference type="InterPro" id="IPR001633">
    <property type="entry name" value="EAL_dom"/>
</dbReference>
<evidence type="ECO:0008006" key="7">
    <source>
        <dbReference type="Google" id="ProtNLM"/>
    </source>
</evidence>
<dbReference type="InterPro" id="IPR043128">
    <property type="entry name" value="Rev_trsase/Diguanyl_cyclase"/>
</dbReference>
<reference evidence="6" key="1">
    <citation type="journal article" date="2019" name="Int. J. Syst. Evol. Microbiol.">
        <title>The Global Catalogue of Microorganisms (GCM) 10K type strain sequencing project: providing services to taxonomists for standard genome sequencing and annotation.</title>
        <authorList>
            <consortium name="The Broad Institute Genomics Platform"/>
            <consortium name="The Broad Institute Genome Sequencing Center for Infectious Disease"/>
            <person name="Wu L."/>
            <person name="Ma J."/>
        </authorList>
    </citation>
    <scope>NUCLEOTIDE SEQUENCE [LARGE SCALE GENOMIC DNA]</scope>
    <source>
        <strain evidence="6">JCM 14603</strain>
    </source>
</reference>
<comment type="caution">
    <text evidence="5">The sequence shown here is derived from an EMBL/GenBank/DDBJ whole genome shotgun (WGS) entry which is preliminary data.</text>
</comment>
<dbReference type="CDD" id="cd01948">
    <property type="entry name" value="EAL"/>
    <property type="match status" value="1"/>
</dbReference>
<keyword evidence="1" id="KW-1133">Transmembrane helix</keyword>
<dbReference type="InterPro" id="IPR035919">
    <property type="entry name" value="EAL_sf"/>
</dbReference>